<name>G5JC33_CROWT</name>
<dbReference type="Proteomes" id="UP000003477">
    <property type="component" value="Unassembled WGS sequence"/>
</dbReference>
<comment type="caution">
    <text evidence="3">The sequence shown here is derived from an EMBL/GenBank/DDBJ whole genome shotgun (WGS) entry which is preliminary data.</text>
</comment>
<proteinExistence type="predicted"/>
<evidence type="ECO:0000313" key="3">
    <source>
        <dbReference type="EMBL" id="EHJ10248.1"/>
    </source>
</evidence>
<sequence>MSAFGKKLFLFMPNNQKTSLLLGMLANRKLAKAISELGFYEFRRQLEYKCELYGSKLTIVDRWFPSSKTCSSCGSIKSNLSLSDPIYRRDVRI</sequence>
<evidence type="ECO:0000313" key="4">
    <source>
        <dbReference type="Proteomes" id="UP000003477"/>
    </source>
</evidence>
<evidence type="ECO:0000256" key="1">
    <source>
        <dbReference type="ARBA" id="ARBA00023125"/>
    </source>
</evidence>
<dbReference type="InterPro" id="IPR010095">
    <property type="entry name" value="Cas12f1-like_TNB"/>
</dbReference>
<keyword evidence="1" id="KW-0238">DNA-binding</keyword>
<dbReference type="Pfam" id="PF07282">
    <property type="entry name" value="Cas12f1-like_TNB"/>
    <property type="match status" value="1"/>
</dbReference>
<reference evidence="3 4" key="1">
    <citation type="journal article" date="2011" name="Front. Microbiol.">
        <title>Two Strains of Crocosphaera watsonii with Highly Conserved Genomes are Distinguished by Strain-Specific Features.</title>
        <authorList>
            <person name="Bench S.R."/>
            <person name="Ilikchyan I.N."/>
            <person name="Tripp H.J."/>
            <person name="Zehr J.P."/>
        </authorList>
    </citation>
    <scope>NUCLEOTIDE SEQUENCE [LARGE SCALE GENOMIC DNA]</scope>
    <source>
        <strain evidence="3 4">WH 0003</strain>
    </source>
</reference>
<dbReference type="EMBL" id="AESD01000740">
    <property type="protein sequence ID" value="EHJ10248.1"/>
    <property type="molecule type" value="Genomic_DNA"/>
</dbReference>
<gene>
    <name evidence="3" type="ORF">CWATWH0003_4994</name>
</gene>
<accession>G5JC33</accession>
<feature type="domain" description="Cas12f1-like TNB" evidence="2">
    <location>
        <begin position="39"/>
        <end position="77"/>
    </location>
</feature>
<organism evidence="3 4">
    <name type="scientific">Crocosphaera watsonii WH 0003</name>
    <dbReference type="NCBI Taxonomy" id="423471"/>
    <lineage>
        <taxon>Bacteria</taxon>
        <taxon>Bacillati</taxon>
        <taxon>Cyanobacteriota</taxon>
        <taxon>Cyanophyceae</taxon>
        <taxon>Oscillatoriophycideae</taxon>
        <taxon>Chroococcales</taxon>
        <taxon>Aphanothecaceae</taxon>
        <taxon>Crocosphaera</taxon>
    </lineage>
</organism>
<evidence type="ECO:0000259" key="2">
    <source>
        <dbReference type="Pfam" id="PF07282"/>
    </source>
</evidence>
<dbReference type="AlphaFoldDB" id="G5JC33"/>
<protein>
    <submittedName>
        <fullName evidence="3">Transposase, IS607 family</fullName>
    </submittedName>
</protein>
<dbReference type="GO" id="GO:0003677">
    <property type="term" value="F:DNA binding"/>
    <property type="evidence" value="ECO:0007669"/>
    <property type="project" value="UniProtKB-KW"/>
</dbReference>